<organism evidence="1 2">
    <name type="scientific">Caenorhabditis nigoni</name>
    <dbReference type="NCBI Taxonomy" id="1611254"/>
    <lineage>
        <taxon>Eukaryota</taxon>
        <taxon>Metazoa</taxon>
        <taxon>Ecdysozoa</taxon>
        <taxon>Nematoda</taxon>
        <taxon>Chromadorea</taxon>
        <taxon>Rhabditida</taxon>
        <taxon>Rhabditina</taxon>
        <taxon>Rhabditomorpha</taxon>
        <taxon>Rhabditoidea</taxon>
        <taxon>Rhabditidae</taxon>
        <taxon>Peloderinae</taxon>
        <taxon>Caenorhabditis</taxon>
    </lineage>
</organism>
<reference evidence="2" key="1">
    <citation type="submission" date="2017-10" db="EMBL/GenBank/DDBJ databases">
        <title>Rapid genome shrinkage in a self-fertile nematode reveals novel sperm competition proteins.</title>
        <authorList>
            <person name="Yin D."/>
            <person name="Schwarz E.M."/>
            <person name="Thomas C.G."/>
            <person name="Felde R.L."/>
            <person name="Korf I.F."/>
            <person name="Cutter A.D."/>
            <person name="Schartner C.M."/>
            <person name="Ralston E.J."/>
            <person name="Meyer B.J."/>
            <person name="Haag E.S."/>
        </authorList>
    </citation>
    <scope>NUCLEOTIDE SEQUENCE [LARGE SCALE GENOMIC DNA]</scope>
    <source>
        <strain evidence="2">JU1422</strain>
    </source>
</reference>
<protein>
    <submittedName>
        <fullName evidence="1">Uncharacterized protein</fullName>
    </submittedName>
</protein>
<gene>
    <name evidence="1" type="primary">Cnig_chr_I.g1655</name>
    <name evidence="1" type="ORF">B9Z55_001655</name>
</gene>
<name>A0A2G5VGS9_9PELO</name>
<dbReference type="Proteomes" id="UP000230233">
    <property type="component" value="Chromosome I"/>
</dbReference>
<proteinExistence type="predicted"/>
<evidence type="ECO:0000313" key="1">
    <source>
        <dbReference type="EMBL" id="PIC50957.1"/>
    </source>
</evidence>
<comment type="caution">
    <text evidence="1">The sequence shown here is derived from an EMBL/GenBank/DDBJ whole genome shotgun (WGS) entry which is preliminary data.</text>
</comment>
<dbReference type="AlphaFoldDB" id="A0A2G5VGS9"/>
<sequence>MGKSMSNGGGAKNEKRRNQCTFDDVLLLLNSEVVVGEEDKKGNEFEKFCNGILVSVGILEKSVSLEGFEVSTFVQKFDEF</sequence>
<keyword evidence="2" id="KW-1185">Reference proteome</keyword>
<dbReference type="EMBL" id="PDUG01000001">
    <property type="protein sequence ID" value="PIC50957.1"/>
    <property type="molecule type" value="Genomic_DNA"/>
</dbReference>
<accession>A0A2G5VGS9</accession>
<evidence type="ECO:0000313" key="2">
    <source>
        <dbReference type="Proteomes" id="UP000230233"/>
    </source>
</evidence>